<evidence type="ECO:0000313" key="1">
    <source>
        <dbReference type="EMBL" id="KAF4447247.1"/>
    </source>
</evidence>
<dbReference type="Proteomes" id="UP000554235">
    <property type="component" value="Unassembled WGS sequence"/>
</dbReference>
<evidence type="ECO:0000313" key="2">
    <source>
        <dbReference type="Proteomes" id="UP000554235"/>
    </source>
</evidence>
<accession>A0A8H4K9M0</accession>
<dbReference type="PANTHER" id="PTHR34071">
    <property type="entry name" value="5-NITROIMIDAZOLE ANTIBIOTICS RESISTANCE PROTEIN, NIMA-FAMILY-RELATED PROTEIN-RELATED"/>
    <property type="match status" value="1"/>
</dbReference>
<comment type="caution">
    <text evidence="1">The sequence shown here is derived from an EMBL/GenBank/DDBJ whole genome shotgun (WGS) entry which is preliminary data.</text>
</comment>
<dbReference type="SUPFAM" id="SSF50475">
    <property type="entry name" value="FMN-binding split barrel"/>
    <property type="match status" value="1"/>
</dbReference>
<name>A0A8H4K9M0_9HYPO</name>
<dbReference type="Pfam" id="PF12900">
    <property type="entry name" value="Pyridox_ox_2"/>
    <property type="match status" value="1"/>
</dbReference>
<dbReference type="InterPro" id="IPR012349">
    <property type="entry name" value="Split_barrel_FMN-bd"/>
</dbReference>
<reference evidence="1 2" key="1">
    <citation type="submission" date="2020-01" db="EMBL/GenBank/DDBJ databases">
        <title>Identification and distribution of gene clusters putatively required for synthesis of sphingolipid metabolism inhibitors in phylogenetically diverse species of the filamentous fungus Fusarium.</title>
        <authorList>
            <person name="Kim H.-S."/>
            <person name="Busman M."/>
            <person name="Brown D.W."/>
            <person name="Divon H."/>
            <person name="Uhlig S."/>
            <person name="Proctor R.H."/>
        </authorList>
    </citation>
    <scope>NUCLEOTIDE SEQUENCE [LARGE SCALE GENOMIC DNA]</scope>
    <source>
        <strain evidence="1 2">NRRL 20459</strain>
    </source>
</reference>
<feature type="non-terminal residue" evidence="1">
    <location>
        <position position="1"/>
    </location>
</feature>
<dbReference type="InterPro" id="IPR024747">
    <property type="entry name" value="Pyridox_Oxase-rel"/>
</dbReference>
<dbReference type="Gene3D" id="2.30.110.10">
    <property type="entry name" value="Electron Transport, Fmn-binding Protein, Chain A"/>
    <property type="match status" value="1"/>
</dbReference>
<dbReference type="PANTHER" id="PTHR34071:SF2">
    <property type="entry name" value="FLAVIN-NUCLEOTIDE-BINDING PROTEIN"/>
    <property type="match status" value="1"/>
</dbReference>
<proteinExistence type="predicted"/>
<protein>
    <submittedName>
        <fullName evidence="1">Flavin-nucleotide-binding</fullName>
    </submittedName>
</protein>
<dbReference type="OrthoDB" id="444432at2759"/>
<dbReference type="EMBL" id="JAADYS010003443">
    <property type="protein sequence ID" value="KAF4447247.1"/>
    <property type="molecule type" value="Genomic_DNA"/>
</dbReference>
<sequence length="263" mass="29267">MGRLSLEYPKTATNTVRRYGERGFYELETIHSIINTAKMLYVSFNAPNSPFPVMLPMIGIMGSYDRPSAGPGEALDLYLHGYVTSRMLNVGRSSTGKGMPVSVATCHIDGLVLALSAFSHNFNYRSAALFGYATLVEDEAEKLYVMERVTNKFIPDHWRNTRLPPSKREVQILGVLKVKIVSGSAKIRTGQADDEIEDMENESVVGRFWTGVLPLYQVMGEPIPSSYNPVNVLPHIAKYQEEFNNDNKEEALAAVEKEEGPVS</sequence>
<gene>
    <name evidence="1" type="ORF">FALBO_16971</name>
</gene>
<organism evidence="1 2">
    <name type="scientific">Fusarium albosuccineum</name>
    <dbReference type="NCBI Taxonomy" id="1237068"/>
    <lineage>
        <taxon>Eukaryota</taxon>
        <taxon>Fungi</taxon>
        <taxon>Dikarya</taxon>
        <taxon>Ascomycota</taxon>
        <taxon>Pezizomycotina</taxon>
        <taxon>Sordariomycetes</taxon>
        <taxon>Hypocreomycetidae</taxon>
        <taxon>Hypocreales</taxon>
        <taxon>Nectriaceae</taxon>
        <taxon>Fusarium</taxon>
        <taxon>Fusarium decemcellulare species complex</taxon>
    </lineage>
</organism>
<keyword evidence="2" id="KW-1185">Reference proteome</keyword>
<dbReference type="AlphaFoldDB" id="A0A8H4K9M0"/>